<keyword evidence="5" id="KW-1185">Reference proteome</keyword>
<dbReference type="EMBL" id="DVAD01000007">
    <property type="protein sequence ID" value="HIJ99386.1"/>
    <property type="molecule type" value="Genomic_DNA"/>
</dbReference>
<dbReference type="Gene3D" id="3.40.50.300">
    <property type="entry name" value="P-loop containing nucleotide triphosphate hydrolases"/>
    <property type="match status" value="2"/>
</dbReference>
<dbReference type="GO" id="GO:0005694">
    <property type="term" value="C:chromosome"/>
    <property type="evidence" value="ECO:0007669"/>
    <property type="project" value="InterPro"/>
</dbReference>
<dbReference type="Pfam" id="PF06470">
    <property type="entry name" value="SMC_hinge"/>
    <property type="match status" value="1"/>
</dbReference>
<accession>A0A832UPJ8</accession>
<dbReference type="GO" id="GO:0005524">
    <property type="term" value="F:ATP binding"/>
    <property type="evidence" value="ECO:0007669"/>
    <property type="project" value="InterPro"/>
</dbReference>
<sequence length="829" mass="92815">MIKRLELEGFKSFDKRLSIPLSKGFTAVVGPNGSGKSNISDAICFVLGKTSAKSMRAGKLTQLIFNGGKGKKPAAKTEVALILDNSSRKLPYDEDEVCISRRLTQKGTMSYRINGKKVTRAELVDLLSFSGFDPEGHNIILQGDVTNFIDMDPIGRRQILDDISGISEYDDKKLKAQKDLDIVESRVKELIIVMGERKKHLSGLKKEKEDAEIYLSLKDELSETEANLLYTKLKNIEKEDARFKEKLSSEEAKLSEVETEYSQTGSNLDSKEEHLSDIDSKLIKEGGEDRVNIGTEIEHFIGQISINESKTESKQSEISHLDGLIAKLQSMSGERTSAICNTLKDEVDGVYGTVGSLFTVDQKYAVAIESALGSRNNFIIVENEDTAIKCVNFLKSEKMGRATFLPINKMRGPKPEPRSGSGIVGPARKLISCDERYSNVFSYVLGNTYIVNSLKEVRSLIGKMRMVSLDGDVAERSGAITGGFRKRRKTATSEIDEYVKSRDKLLDEIGELQLQTSEIEKELKHKQVQSEQLGQDFEGLQKERETLLEEISSLKVKRDDLSSQRDNARRSIGDLRIEKARVDAGLTDLQISMKKFEGREMREIDADKMEKSLSTIKRQMETLEPVNMKAIDLYKTSLADFESFNERFTTLQDERNAVLNFIEDIELKKKGVFMKVFDKVSEEFSTIFPKLSMKGEGRLYLENEEDPLSGGLNIEASPAGKKITSLELLSGGEKVVTALAFIFALQRYKPAHFYVLDEVDAALDQNNSMRFINLLTDIMKDSQVLLVSHNNAVIKKADRLFGVSMTERGTSQLIGMEMGELEEKGGHVN</sequence>
<dbReference type="Pfam" id="PF02463">
    <property type="entry name" value="SMC_N"/>
    <property type="match status" value="1"/>
</dbReference>
<reference evidence="4 5" key="1">
    <citation type="journal article" name="Nat. Commun.">
        <title>Undinarchaeota illuminate DPANN phylogeny and the impact of gene transfer on archaeal evolution.</title>
        <authorList>
            <person name="Dombrowski N."/>
            <person name="Williams T.A."/>
            <person name="Sun J."/>
            <person name="Woodcroft B.J."/>
            <person name="Lee J.H."/>
            <person name="Minh B.Q."/>
            <person name="Rinke C."/>
            <person name="Spang A."/>
        </authorList>
    </citation>
    <scope>NUCLEOTIDE SEQUENCE [LARGE SCALE GENOMIC DNA]</scope>
    <source>
        <strain evidence="4">MAG_bin17</strain>
    </source>
</reference>
<evidence type="ECO:0000313" key="5">
    <source>
        <dbReference type="Proteomes" id="UP000604391"/>
    </source>
</evidence>
<evidence type="ECO:0000256" key="2">
    <source>
        <dbReference type="SAM" id="Coils"/>
    </source>
</evidence>
<keyword evidence="1 2" id="KW-0175">Coiled coil</keyword>
<dbReference type="GO" id="GO:0051276">
    <property type="term" value="P:chromosome organization"/>
    <property type="evidence" value="ECO:0007669"/>
    <property type="project" value="InterPro"/>
</dbReference>
<dbReference type="SUPFAM" id="SSF75553">
    <property type="entry name" value="Smc hinge domain"/>
    <property type="match status" value="1"/>
</dbReference>
<dbReference type="Proteomes" id="UP000604391">
    <property type="component" value="Unassembled WGS sequence"/>
</dbReference>
<dbReference type="InterPro" id="IPR027417">
    <property type="entry name" value="P-loop_NTPase"/>
</dbReference>
<dbReference type="SUPFAM" id="SSF52540">
    <property type="entry name" value="P-loop containing nucleoside triphosphate hydrolases"/>
    <property type="match status" value="1"/>
</dbReference>
<dbReference type="AlphaFoldDB" id="A0A832UPJ8"/>
<name>A0A832UPJ8_9ARCH</name>
<dbReference type="InterPro" id="IPR003395">
    <property type="entry name" value="RecF/RecN/SMC_N"/>
</dbReference>
<evidence type="ECO:0000313" key="4">
    <source>
        <dbReference type="EMBL" id="HIJ99386.1"/>
    </source>
</evidence>
<protein>
    <submittedName>
        <fullName evidence="4">AAA family ATPase</fullName>
    </submittedName>
</protein>
<feature type="coiled-coil region" evidence="2">
    <location>
        <begin position="495"/>
        <end position="578"/>
    </location>
</feature>
<dbReference type="InterPro" id="IPR036277">
    <property type="entry name" value="SMC_hinge_sf"/>
</dbReference>
<dbReference type="Gene3D" id="1.20.1060.20">
    <property type="match status" value="1"/>
</dbReference>
<organism evidence="4 5">
    <name type="scientific">Candidatus Undinarchaeum marinum</name>
    <dbReference type="NCBI Taxonomy" id="2756141"/>
    <lineage>
        <taxon>Archaea</taxon>
        <taxon>Candidatus Undinarchaeota</taxon>
        <taxon>Candidatus Undinarchaeia</taxon>
        <taxon>Candidatus Undinarchaeales</taxon>
        <taxon>Candidatus Undinarchaeaceae</taxon>
        <taxon>Candidatus Undinarchaeum</taxon>
    </lineage>
</organism>
<feature type="domain" description="SMC hinge" evidence="3">
    <location>
        <begin position="348"/>
        <end position="461"/>
    </location>
</feature>
<proteinExistence type="predicted"/>
<evidence type="ECO:0000256" key="1">
    <source>
        <dbReference type="ARBA" id="ARBA00023054"/>
    </source>
</evidence>
<dbReference type="PANTHER" id="PTHR43977">
    <property type="entry name" value="STRUCTURAL MAINTENANCE OF CHROMOSOMES PROTEIN 3"/>
    <property type="match status" value="1"/>
</dbReference>
<dbReference type="SMART" id="SM00968">
    <property type="entry name" value="SMC_hinge"/>
    <property type="match status" value="1"/>
</dbReference>
<dbReference type="Gene3D" id="3.30.70.1620">
    <property type="match status" value="1"/>
</dbReference>
<comment type="caution">
    <text evidence="4">The sequence shown here is derived from an EMBL/GenBank/DDBJ whole genome shotgun (WGS) entry which is preliminary data.</text>
</comment>
<gene>
    <name evidence="4" type="ORF">H1011_01000</name>
</gene>
<dbReference type="InterPro" id="IPR010935">
    <property type="entry name" value="SMC_hinge"/>
</dbReference>
<evidence type="ECO:0000259" key="3">
    <source>
        <dbReference type="SMART" id="SM00968"/>
    </source>
</evidence>